<organism evidence="2 3">
    <name type="scientific">Tenebrio molitor</name>
    <name type="common">Yellow mealworm beetle</name>
    <dbReference type="NCBI Taxonomy" id="7067"/>
    <lineage>
        <taxon>Eukaryota</taxon>
        <taxon>Metazoa</taxon>
        <taxon>Ecdysozoa</taxon>
        <taxon>Arthropoda</taxon>
        <taxon>Hexapoda</taxon>
        <taxon>Insecta</taxon>
        <taxon>Pterygota</taxon>
        <taxon>Neoptera</taxon>
        <taxon>Endopterygota</taxon>
        <taxon>Coleoptera</taxon>
        <taxon>Polyphaga</taxon>
        <taxon>Cucujiformia</taxon>
        <taxon>Tenebrionidae</taxon>
        <taxon>Tenebrio</taxon>
    </lineage>
</organism>
<dbReference type="Proteomes" id="UP000719412">
    <property type="component" value="Unassembled WGS sequence"/>
</dbReference>
<sequence>MSSLHGAETIEAKDVEIIKIEKKESFETAEEFPENVQNPQIKRRLSNDAETNGSTIDTNSNLCLNKDTNLMNAPVKDEADATENAVINNSTEKVPEKSIILDIMKQTFNDTFEEKEDKEKRLSKARNVKQKVGTVSTTSFYNRSASMMNEKDGEAAPREESPAPVEEKSEPVPQINDEEEKIEETPVTENGESSSTVPQDLQDSEPNVQSGNDDEIESVVPNGDSCRDQPRIEETPENLAIKENILQALGLQSLKAAKEAKLKNREKAELRNNDYYTGTLKTVIKINRGEKKKGRNSMKMTLHKNKVKTVEQENNGMDEGYKLTKDVRSVHELETRWSVVRHGWCAQKVTLF</sequence>
<gene>
    <name evidence="2" type="ORF">GEV33_003162</name>
</gene>
<protein>
    <submittedName>
        <fullName evidence="2">Uncharacterized protein</fullName>
    </submittedName>
</protein>
<dbReference type="AlphaFoldDB" id="A0A8J6HRR0"/>
<feature type="region of interest" description="Disordered" evidence="1">
    <location>
        <begin position="113"/>
        <end position="132"/>
    </location>
</feature>
<feature type="region of interest" description="Disordered" evidence="1">
    <location>
        <begin position="26"/>
        <end position="60"/>
    </location>
</feature>
<feature type="region of interest" description="Disordered" evidence="1">
    <location>
        <begin position="140"/>
        <end position="231"/>
    </location>
</feature>
<feature type="compositionally biased region" description="Basic and acidic residues" evidence="1">
    <location>
        <begin position="149"/>
        <end position="170"/>
    </location>
</feature>
<reference evidence="2" key="1">
    <citation type="journal article" date="2020" name="J Insects Food Feed">
        <title>The yellow mealworm (Tenebrio molitor) genome: a resource for the emerging insects as food and feed industry.</title>
        <authorList>
            <person name="Eriksson T."/>
            <person name="Andere A."/>
            <person name="Kelstrup H."/>
            <person name="Emery V."/>
            <person name="Picard C."/>
        </authorList>
    </citation>
    <scope>NUCLEOTIDE SEQUENCE</scope>
    <source>
        <strain evidence="2">Stoneville</strain>
        <tissue evidence="2">Whole head</tissue>
    </source>
</reference>
<reference evidence="2" key="2">
    <citation type="submission" date="2021-08" db="EMBL/GenBank/DDBJ databases">
        <authorList>
            <person name="Eriksson T."/>
        </authorList>
    </citation>
    <scope>NUCLEOTIDE SEQUENCE</scope>
    <source>
        <strain evidence="2">Stoneville</strain>
        <tissue evidence="2">Whole head</tissue>
    </source>
</reference>
<comment type="caution">
    <text evidence="2">The sequence shown here is derived from an EMBL/GenBank/DDBJ whole genome shotgun (WGS) entry which is preliminary data.</text>
</comment>
<feature type="compositionally biased region" description="Polar residues" evidence="1">
    <location>
        <begin position="190"/>
        <end position="211"/>
    </location>
</feature>
<evidence type="ECO:0000313" key="2">
    <source>
        <dbReference type="EMBL" id="KAH0819629.1"/>
    </source>
</evidence>
<feature type="compositionally biased region" description="Polar residues" evidence="1">
    <location>
        <begin position="48"/>
        <end position="60"/>
    </location>
</feature>
<keyword evidence="3" id="KW-1185">Reference proteome</keyword>
<accession>A0A8J6HRR0</accession>
<evidence type="ECO:0000256" key="1">
    <source>
        <dbReference type="SAM" id="MobiDB-lite"/>
    </source>
</evidence>
<name>A0A8J6HRR0_TENMO</name>
<evidence type="ECO:0000313" key="3">
    <source>
        <dbReference type="Proteomes" id="UP000719412"/>
    </source>
</evidence>
<proteinExistence type="predicted"/>
<dbReference type="EMBL" id="JABDTM020014096">
    <property type="protein sequence ID" value="KAH0819629.1"/>
    <property type="molecule type" value="Genomic_DNA"/>
</dbReference>